<dbReference type="AlphaFoldDB" id="A0A9N9AHZ6"/>
<feature type="non-terminal residue" evidence="1">
    <location>
        <position position="211"/>
    </location>
</feature>
<protein>
    <submittedName>
        <fullName evidence="1">5171_t:CDS:1</fullName>
    </submittedName>
</protein>
<organism evidence="1 2">
    <name type="scientific">Cetraspora pellucida</name>
    <dbReference type="NCBI Taxonomy" id="1433469"/>
    <lineage>
        <taxon>Eukaryota</taxon>
        <taxon>Fungi</taxon>
        <taxon>Fungi incertae sedis</taxon>
        <taxon>Mucoromycota</taxon>
        <taxon>Glomeromycotina</taxon>
        <taxon>Glomeromycetes</taxon>
        <taxon>Diversisporales</taxon>
        <taxon>Gigasporaceae</taxon>
        <taxon>Cetraspora</taxon>
    </lineage>
</organism>
<keyword evidence="2" id="KW-1185">Reference proteome</keyword>
<dbReference type="Proteomes" id="UP000789759">
    <property type="component" value="Unassembled WGS sequence"/>
</dbReference>
<name>A0A9N9AHZ6_9GLOM</name>
<comment type="caution">
    <text evidence="1">The sequence shown here is derived from an EMBL/GenBank/DDBJ whole genome shotgun (WGS) entry which is preliminary data.</text>
</comment>
<gene>
    <name evidence="1" type="ORF">CPELLU_LOCUS3968</name>
</gene>
<dbReference type="EMBL" id="CAJVQA010002014">
    <property type="protein sequence ID" value="CAG8533755.1"/>
    <property type="molecule type" value="Genomic_DNA"/>
</dbReference>
<accession>A0A9N9AHZ6</accession>
<evidence type="ECO:0000313" key="1">
    <source>
        <dbReference type="EMBL" id="CAG8533755.1"/>
    </source>
</evidence>
<dbReference type="OrthoDB" id="2447754at2759"/>
<sequence>SLIELNSGISTPLESTLSESETNCDLTYKKVKRGGPTFDEVWDYVVKGEKKELGYSEQEYKELISQFCYFNTKKTPFDLPYIQELDTSQLWWSSIKNRSYHLSELLTELELCKIIRFVTIDDYINDSLDNYIVNEKETSKNCDIFNEDLGLLTQNSLILDDIVNLWNLVFQEKETLSFELSINAVNTSVKDDINMNFDPEDLVDIVLNTKL</sequence>
<reference evidence="1" key="1">
    <citation type="submission" date="2021-06" db="EMBL/GenBank/DDBJ databases">
        <authorList>
            <person name="Kallberg Y."/>
            <person name="Tangrot J."/>
            <person name="Rosling A."/>
        </authorList>
    </citation>
    <scope>NUCLEOTIDE SEQUENCE</scope>
    <source>
        <strain evidence="1">FL966</strain>
    </source>
</reference>
<proteinExistence type="predicted"/>
<evidence type="ECO:0000313" key="2">
    <source>
        <dbReference type="Proteomes" id="UP000789759"/>
    </source>
</evidence>